<evidence type="ECO:0000313" key="2">
    <source>
        <dbReference type="Proteomes" id="UP001153618"/>
    </source>
</evidence>
<keyword evidence="2" id="KW-1185">Reference proteome</keyword>
<dbReference type="PANTHER" id="PTHR47784:SF14">
    <property type="entry name" value="ZN(II)2CYS6 TRANSCRIPTION FACTOR (EUROFUNG)"/>
    <property type="match status" value="1"/>
</dbReference>
<sequence>MLEARLFHQYMTSTVHTISQDGLSADHLSVNVPGLAAEYIYLLDGLYAMSALHLASIEENRGYWLDVGLRYQSQACSGLVKALAGITVQGYPPAFFASIFIMVFAMGYRVTSSDRPRDPITLVVEMRTLVSGPALLFNRAVKDGLMPDLENWVEVQDTERTAPDETPIQCNTPTVLEDDVDKPMHLHAYVKLGVVSGLPRVQETHRCARNIITSLDRTNTIINQKKGPNHATYQISWQQLHRALKQWPKIGPEGGLLSWPLFISDEFFALLRSGDWTARVLFLHYGTAMRLMRDRWYVRDYWGHQLVVAILETLHEVPPEWMDTISWIRNTTEGSPLVRPPGQYNSPGVELHSASFNSPPGQEDSTEAVIHFQG</sequence>
<organism evidence="1 2">
    <name type="scientific">Penicillium olsonii</name>
    <dbReference type="NCBI Taxonomy" id="99116"/>
    <lineage>
        <taxon>Eukaryota</taxon>
        <taxon>Fungi</taxon>
        <taxon>Dikarya</taxon>
        <taxon>Ascomycota</taxon>
        <taxon>Pezizomycotina</taxon>
        <taxon>Eurotiomycetes</taxon>
        <taxon>Eurotiomycetidae</taxon>
        <taxon>Eurotiales</taxon>
        <taxon>Aspergillaceae</taxon>
        <taxon>Penicillium</taxon>
    </lineage>
</organism>
<dbReference type="InterPro" id="IPR053157">
    <property type="entry name" value="Sterol_Uptake_Regulator"/>
</dbReference>
<accession>A0A9W4IGC1</accession>
<comment type="caution">
    <text evidence="1">The sequence shown here is derived from an EMBL/GenBank/DDBJ whole genome shotgun (WGS) entry which is preliminary data.</text>
</comment>
<reference evidence="1" key="1">
    <citation type="submission" date="2021-07" db="EMBL/GenBank/DDBJ databases">
        <authorList>
            <person name="Branca A.L. A."/>
        </authorList>
    </citation>
    <scope>NUCLEOTIDE SEQUENCE</scope>
</reference>
<evidence type="ECO:0000313" key="1">
    <source>
        <dbReference type="EMBL" id="CAG8298190.1"/>
    </source>
</evidence>
<dbReference type="PANTHER" id="PTHR47784">
    <property type="entry name" value="STEROL UPTAKE CONTROL PROTEIN 2"/>
    <property type="match status" value="1"/>
</dbReference>
<name>A0A9W4IGC1_PENOL</name>
<proteinExistence type="predicted"/>
<dbReference type="AlphaFoldDB" id="A0A9W4IGC1"/>
<gene>
    <name evidence="1" type="ORF">POLS_LOCUS9847</name>
</gene>
<protein>
    <submittedName>
        <fullName evidence="1">Uncharacterized protein</fullName>
    </submittedName>
</protein>
<dbReference type="OrthoDB" id="4937900at2759"/>
<dbReference type="EMBL" id="CAJVOS010000104">
    <property type="protein sequence ID" value="CAG8298190.1"/>
    <property type="molecule type" value="Genomic_DNA"/>
</dbReference>
<dbReference type="GO" id="GO:0001228">
    <property type="term" value="F:DNA-binding transcription activator activity, RNA polymerase II-specific"/>
    <property type="evidence" value="ECO:0007669"/>
    <property type="project" value="TreeGrafter"/>
</dbReference>
<dbReference type="Proteomes" id="UP001153618">
    <property type="component" value="Unassembled WGS sequence"/>
</dbReference>